<name>A0A2H4GSU2_9CAUD</name>
<gene>
    <name evidence="1" type="primary">138</name>
    <name evidence="1" type="ORF">EniyanLRS_138</name>
</gene>
<accession>A0A2H4GSU2</accession>
<evidence type="ECO:0000313" key="1">
    <source>
        <dbReference type="EMBL" id="AQT25787.1"/>
    </source>
</evidence>
<reference evidence="1 2" key="1">
    <citation type="submission" date="2016-12" db="EMBL/GenBank/DDBJ databases">
        <title>Whole genome Sequence of Mycobacteriophages.</title>
        <authorList>
            <person name="Bajpai U."/>
        </authorList>
    </citation>
    <scope>NUCLEOTIDE SEQUENCE [LARGE SCALE GENOMIC DNA]</scope>
</reference>
<protein>
    <submittedName>
        <fullName evidence="1">Uncharacterized protein</fullName>
    </submittedName>
</protein>
<dbReference type="Proteomes" id="UP000240702">
    <property type="component" value="Segment"/>
</dbReference>
<proteinExistence type="predicted"/>
<organism evidence="1 2">
    <name type="scientific">Mycobacterium phage EniyanLRS</name>
    <dbReference type="NCBI Taxonomy" id="1933770"/>
    <lineage>
        <taxon>Viruses</taxon>
        <taxon>Duplodnaviria</taxon>
        <taxon>Heunggongvirae</taxon>
        <taxon>Uroviricota</taxon>
        <taxon>Caudoviricetes</taxon>
        <taxon>Vilmaviridae</taxon>
        <taxon>Wildcatvirus</taxon>
        <taxon>Wildcatvirus wildcat</taxon>
        <taxon>Mycobacterium virus Wildcat</taxon>
    </lineage>
</organism>
<dbReference type="EMBL" id="KY385381">
    <property type="protein sequence ID" value="AQT25787.1"/>
    <property type="molecule type" value="Genomic_DNA"/>
</dbReference>
<sequence length="55" mass="6191">MSDHHFPHGSIVLNYQDQLAWSGHKFGKHKLSAACPCRPHVSEDGKTLVHNEIDN</sequence>
<evidence type="ECO:0000313" key="2">
    <source>
        <dbReference type="Proteomes" id="UP000240702"/>
    </source>
</evidence>